<dbReference type="GeneID" id="27351225"/>
<evidence type="ECO:0000313" key="2">
    <source>
        <dbReference type="EMBL" id="KIW23863.1"/>
    </source>
</evidence>
<feature type="region of interest" description="Disordered" evidence="1">
    <location>
        <begin position="290"/>
        <end position="327"/>
    </location>
</feature>
<dbReference type="VEuPathDB" id="FungiDB:PV07_12031"/>
<evidence type="ECO:0000313" key="3">
    <source>
        <dbReference type="Proteomes" id="UP000054466"/>
    </source>
</evidence>
<feature type="compositionally biased region" description="Basic and acidic residues" evidence="1">
    <location>
        <begin position="1"/>
        <end position="13"/>
    </location>
</feature>
<evidence type="ECO:0000256" key="1">
    <source>
        <dbReference type="SAM" id="MobiDB-lite"/>
    </source>
</evidence>
<dbReference type="HOGENOM" id="CLU_024203_0_0_1"/>
<protein>
    <submittedName>
        <fullName evidence="2">Uncharacterized protein</fullName>
    </submittedName>
</protein>
<proteinExistence type="predicted"/>
<feature type="region of interest" description="Disordered" evidence="1">
    <location>
        <begin position="137"/>
        <end position="158"/>
    </location>
</feature>
<reference evidence="2 3" key="1">
    <citation type="submission" date="2015-01" db="EMBL/GenBank/DDBJ databases">
        <title>The Genome Sequence of Cladophialophora immunda CBS83496.</title>
        <authorList>
            <consortium name="The Broad Institute Genomics Platform"/>
            <person name="Cuomo C."/>
            <person name="de Hoog S."/>
            <person name="Gorbushina A."/>
            <person name="Stielow B."/>
            <person name="Teixiera M."/>
            <person name="Abouelleil A."/>
            <person name="Chapman S.B."/>
            <person name="Priest M."/>
            <person name="Young S.K."/>
            <person name="Wortman J."/>
            <person name="Nusbaum C."/>
            <person name="Birren B."/>
        </authorList>
    </citation>
    <scope>NUCLEOTIDE SEQUENCE [LARGE SCALE GENOMIC DNA]</scope>
    <source>
        <strain evidence="2 3">CBS 83496</strain>
    </source>
</reference>
<gene>
    <name evidence="2" type="ORF">PV07_12031</name>
</gene>
<feature type="compositionally biased region" description="Low complexity" evidence="1">
    <location>
        <begin position="299"/>
        <end position="313"/>
    </location>
</feature>
<accession>A0A0D2BXL6</accession>
<dbReference type="RefSeq" id="XP_016244079.1">
    <property type="nucleotide sequence ID" value="XM_016399517.1"/>
</dbReference>
<dbReference type="EMBL" id="KN847046">
    <property type="protein sequence ID" value="KIW23863.1"/>
    <property type="molecule type" value="Genomic_DNA"/>
</dbReference>
<dbReference type="Proteomes" id="UP000054466">
    <property type="component" value="Unassembled WGS sequence"/>
</dbReference>
<name>A0A0D2BXL6_9EURO</name>
<sequence>MPSRIDTEEHSGQSDDGSGSLFAKLHQPRFDPVDFLNDSLPGLNLSSQTQIAKPTRSTQIQSASTESLALLTSLNTISIRASSELTSLTDEIIRSGNRLAYEVEVLRGDVNGLHELLTDPLRDDIAHFVKNEIASNEPPILNPEADGDDALQNAGSESEPDFMTRLRLLGKVKARLESVITIFGEAMKWPIPPSELSMASSLISVSSPELGIQSTVEDDKAHEALKSIRAEIDDLLGPESAGYAGLENASQRVEEYRQLEILWKGTGEEKARVKFVDSLVKMVEDRRKTLDARERARNSKGGSSARSSSAVGRNPKSSNEGSGGAAGLFRNLQRLKDDLYLE</sequence>
<feature type="region of interest" description="Disordered" evidence="1">
    <location>
        <begin position="1"/>
        <end position="23"/>
    </location>
</feature>
<dbReference type="STRING" id="569365.A0A0D2BXL6"/>
<dbReference type="AlphaFoldDB" id="A0A0D2BXL6"/>
<organism evidence="2 3">
    <name type="scientific">Cladophialophora immunda</name>
    <dbReference type="NCBI Taxonomy" id="569365"/>
    <lineage>
        <taxon>Eukaryota</taxon>
        <taxon>Fungi</taxon>
        <taxon>Dikarya</taxon>
        <taxon>Ascomycota</taxon>
        <taxon>Pezizomycotina</taxon>
        <taxon>Eurotiomycetes</taxon>
        <taxon>Chaetothyriomycetidae</taxon>
        <taxon>Chaetothyriales</taxon>
        <taxon>Herpotrichiellaceae</taxon>
        <taxon>Cladophialophora</taxon>
    </lineage>
</organism>
<dbReference type="OrthoDB" id="5413829at2759"/>
<keyword evidence="3" id="KW-1185">Reference proteome</keyword>